<dbReference type="PIRSF" id="PIRSF003230">
    <property type="entry name" value="YbgC"/>
    <property type="match status" value="1"/>
</dbReference>
<dbReference type="NCBIfam" id="TIGR00051">
    <property type="entry name" value="YbgC/FadM family acyl-CoA thioesterase"/>
    <property type="match status" value="1"/>
</dbReference>
<dbReference type="CDD" id="cd00586">
    <property type="entry name" value="4HBT"/>
    <property type="match status" value="1"/>
</dbReference>
<dbReference type="RefSeq" id="WP_185658741.1">
    <property type="nucleotide sequence ID" value="NZ_CAWPOO010000005.1"/>
</dbReference>
<keyword evidence="2" id="KW-0378">Hydrolase</keyword>
<accession>A0A7X1B5M9</accession>
<dbReference type="Proteomes" id="UP000526501">
    <property type="component" value="Unassembled WGS sequence"/>
</dbReference>
<evidence type="ECO:0000256" key="1">
    <source>
        <dbReference type="ARBA" id="ARBA00005953"/>
    </source>
</evidence>
<dbReference type="InterPro" id="IPR050563">
    <property type="entry name" value="4-hydroxybenzoyl-CoA_TE"/>
</dbReference>
<dbReference type="Pfam" id="PF13279">
    <property type="entry name" value="4HBT_2"/>
    <property type="match status" value="1"/>
</dbReference>
<evidence type="ECO:0000256" key="2">
    <source>
        <dbReference type="ARBA" id="ARBA00022801"/>
    </source>
</evidence>
<dbReference type="GO" id="GO:0047617">
    <property type="term" value="F:fatty acyl-CoA hydrolase activity"/>
    <property type="evidence" value="ECO:0007669"/>
    <property type="project" value="TreeGrafter"/>
</dbReference>
<evidence type="ECO:0000313" key="3">
    <source>
        <dbReference type="EMBL" id="MBC2604845.1"/>
    </source>
</evidence>
<dbReference type="InterPro" id="IPR006684">
    <property type="entry name" value="YbgC/YbaW"/>
</dbReference>
<proteinExistence type="inferred from homology"/>
<dbReference type="Gene3D" id="3.10.129.10">
    <property type="entry name" value="Hotdog Thioesterase"/>
    <property type="match status" value="1"/>
</dbReference>
<dbReference type="AlphaFoldDB" id="A0A7X1B5M9"/>
<dbReference type="EMBL" id="JACHVC010000005">
    <property type="protein sequence ID" value="MBC2604845.1"/>
    <property type="molecule type" value="Genomic_DNA"/>
</dbReference>
<comment type="similarity">
    <text evidence="1">Belongs to the 4-hydroxybenzoyl-CoA thioesterase family.</text>
</comment>
<dbReference type="InterPro" id="IPR029069">
    <property type="entry name" value="HotDog_dom_sf"/>
</dbReference>
<dbReference type="PROSITE" id="PS01328">
    <property type="entry name" value="4HBCOA_THIOESTERASE"/>
    <property type="match status" value="1"/>
</dbReference>
<dbReference type="PANTHER" id="PTHR31793">
    <property type="entry name" value="4-HYDROXYBENZOYL-COA THIOESTERASE FAMILY MEMBER"/>
    <property type="match status" value="1"/>
</dbReference>
<reference evidence="3 4" key="1">
    <citation type="submission" date="2020-07" db="EMBL/GenBank/DDBJ databases">
        <authorList>
            <person name="Feng X."/>
        </authorList>
    </citation>
    <scope>NUCLEOTIDE SEQUENCE [LARGE SCALE GENOMIC DNA]</scope>
    <source>
        <strain evidence="3 4">JCM23202</strain>
    </source>
</reference>
<dbReference type="SUPFAM" id="SSF54637">
    <property type="entry name" value="Thioesterase/thiol ester dehydrase-isomerase"/>
    <property type="match status" value="1"/>
</dbReference>
<protein>
    <submittedName>
        <fullName evidence="3">Acyl-CoA thioesterase</fullName>
    </submittedName>
</protein>
<evidence type="ECO:0000313" key="4">
    <source>
        <dbReference type="Proteomes" id="UP000526501"/>
    </source>
</evidence>
<comment type="caution">
    <text evidence="3">The sequence shown here is derived from an EMBL/GenBank/DDBJ whole genome shotgun (WGS) entry which is preliminary data.</text>
</comment>
<dbReference type="InterPro" id="IPR008272">
    <property type="entry name" value="HB-CoA_thioesterase_AS"/>
</dbReference>
<organism evidence="3 4">
    <name type="scientific">Pelagicoccus albus</name>
    <dbReference type="NCBI Taxonomy" id="415222"/>
    <lineage>
        <taxon>Bacteria</taxon>
        <taxon>Pseudomonadati</taxon>
        <taxon>Verrucomicrobiota</taxon>
        <taxon>Opitutia</taxon>
        <taxon>Puniceicoccales</taxon>
        <taxon>Pelagicoccaceae</taxon>
        <taxon>Pelagicoccus</taxon>
    </lineage>
</organism>
<sequence length="133" mass="15514">MIESVSEVRVRYAETDMMGIVYHANYLPWMEIGRTEMLRENGLPYKEIEDQGLMLPVLAVDLQYKRPAKYDDIVTVVSRIEEKPTLKIKITYELKREEELLATGSTTHVFMNQHGQPVKPPPYFRDALDKHFA</sequence>
<name>A0A7X1B5M9_9BACT</name>
<keyword evidence="4" id="KW-1185">Reference proteome</keyword>
<gene>
    <name evidence="3" type="ORF">H5P27_02200</name>
</gene>
<dbReference type="PANTHER" id="PTHR31793:SF27">
    <property type="entry name" value="NOVEL THIOESTERASE SUPERFAMILY DOMAIN AND SAPOSIN A-TYPE DOMAIN CONTAINING PROTEIN (0610012H03RIK)"/>
    <property type="match status" value="1"/>
</dbReference>